<dbReference type="RefSeq" id="WP_136818883.1">
    <property type="nucleotide sequence ID" value="NZ_BMJX01000001.1"/>
</dbReference>
<dbReference type="Pfam" id="PF20405">
    <property type="entry name" value="DUF6695"/>
    <property type="match status" value="1"/>
</dbReference>
<name>A0A4U0H811_9SPHI</name>
<feature type="domain" description="DUF6695" evidence="1">
    <location>
        <begin position="265"/>
        <end position="341"/>
    </location>
</feature>
<feature type="domain" description="Type VI secretion system effector TseH-like" evidence="2">
    <location>
        <begin position="12"/>
        <end position="174"/>
    </location>
</feature>
<dbReference type="Proteomes" id="UP000309872">
    <property type="component" value="Unassembled WGS sequence"/>
</dbReference>
<keyword evidence="4" id="KW-1185">Reference proteome</keyword>
<organism evidence="3 4">
    <name type="scientific">Sphingobacterium alkalisoli</name>
    <dbReference type="NCBI Taxonomy" id="1874115"/>
    <lineage>
        <taxon>Bacteria</taxon>
        <taxon>Pseudomonadati</taxon>
        <taxon>Bacteroidota</taxon>
        <taxon>Sphingobacteriia</taxon>
        <taxon>Sphingobacteriales</taxon>
        <taxon>Sphingobacteriaceae</taxon>
        <taxon>Sphingobacterium</taxon>
    </lineage>
</organism>
<sequence>MLKKKSSFKDFAIILTWPDATIRGDEKWMMLFKKIGLVKNLNFKVGHTGIVIVNHKNGEMLFYDFGRYIAPRGYGRARSKLSDPRLEIKINATIQNEEIINLPEIISHFEELKSAMYGEGRVYFSVAEDIDFHLAKEYGDSCVEQGTYPYGAIAKNNNNCSRFITRMLMKAALKYHFWHGINIPETIKASPISNVVNTAKNRMVYSFTPEEGLKNFRMNRWQSFWFLVQQLRDNVYRKKANLLPNDQIIGAIDFRSKPIAIPKEAMYLGGVGDGAWYTIRPTDKNNKLTIKRYTSCGELEYIVIGKREEAIDFDKPWKVVYDSHLLFTHLEQEGIRYKIHHVERISINSQMYNDTSELYA</sequence>
<evidence type="ECO:0000259" key="2">
    <source>
        <dbReference type="Pfam" id="PF25218"/>
    </source>
</evidence>
<gene>
    <name evidence="3" type="ORF">FAZ19_01780</name>
</gene>
<evidence type="ECO:0000259" key="1">
    <source>
        <dbReference type="Pfam" id="PF20405"/>
    </source>
</evidence>
<dbReference type="InterPro" id="IPR046517">
    <property type="entry name" value="DUF6695"/>
</dbReference>
<dbReference type="Pfam" id="PF25218">
    <property type="entry name" value="TseH"/>
    <property type="match status" value="1"/>
</dbReference>
<evidence type="ECO:0000313" key="4">
    <source>
        <dbReference type="Proteomes" id="UP000309872"/>
    </source>
</evidence>
<accession>A0A4U0H811</accession>
<evidence type="ECO:0000313" key="3">
    <source>
        <dbReference type="EMBL" id="TJY68015.1"/>
    </source>
</evidence>
<reference evidence="3 4" key="1">
    <citation type="submission" date="2019-04" db="EMBL/GenBank/DDBJ databases">
        <title>Sphingobacterium olei sp. nov., isolated from oil-contaminated soil.</title>
        <authorList>
            <person name="Liu B."/>
        </authorList>
    </citation>
    <scope>NUCLEOTIDE SEQUENCE [LARGE SCALE GENOMIC DNA]</scope>
    <source>
        <strain evidence="3 4">Y3L14</strain>
    </source>
</reference>
<comment type="caution">
    <text evidence="3">The sequence shown here is derived from an EMBL/GenBank/DDBJ whole genome shotgun (WGS) entry which is preliminary data.</text>
</comment>
<dbReference type="EMBL" id="SUKA01000001">
    <property type="protein sequence ID" value="TJY68015.1"/>
    <property type="molecule type" value="Genomic_DNA"/>
</dbReference>
<dbReference type="InterPro" id="IPR057382">
    <property type="entry name" value="TseH"/>
</dbReference>
<dbReference type="OrthoDB" id="695573at2"/>
<dbReference type="AlphaFoldDB" id="A0A4U0H811"/>
<protein>
    <submittedName>
        <fullName evidence="3">Uncharacterized protein</fullName>
    </submittedName>
</protein>
<proteinExistence type="predicted"/>